<name>A0A5B9N9Q6_9CAUD</name>
<dbReference type="GO" id="GO:0004527">
    <property type="term" value="F:exonuclease activity"/>
    <property type="evidence" value="ECO:0007669"/>
    <property type="project" value="UniProtKB-KW"/>
</dbReference>
<keyword evidence="2" id="KW-0269">Exonuclease</keyword>
<protein>
    <submittedName>
        <fullName evidence="2">RecB-like exonuclease</fullName>
    </submittedName>
</protein>
<gene>
    <name evidence="2" type="ORF">Samson_030</name>
</gene>
<keyword evidence="3" id="KW-1185">Reference proteome</keyword>
<organism evidence="2 3">
    <name type="scientific">Xanthomonas phage Samson</name>
    <dbReference type="NCBI Taxonomy" id="2596676"/>
    <lineage>
        <taxon>Viruses</taxon>
        <taxon>Duplodnaviria</taxon>
        <taxon>Heunggongvirae</taxon>
        <taxon>Uroviricota</taxon>
        <taxon>Caudoviricetes</taxon>
        <taxon>Jondennisvirinae</taxon>
        <taxon>Septimatrevirus</taxon>
        <taxon>Septimatrevirus samson</taxon>
    </lineage>
</organism>
<reference evidence="3" key="1">
    <citation type="submission" date="2019-06" db="EMBL/GenBank/DDBJ databases">
        <title>Complete Genome Sequence of Xanthomonas spp. Siphophage Samson.</title>
        <authorList>
            <person name="Clark S."/>
            <person name="Le T."/>
            <person name="Moreland R."/>
            <person name="Gonzalez C.F."/>
            <person name="Liu M."/>
            <person name="Ramsey J."/>
        </authorList>
    </citation>
    <scope>NUCLEOTIDE SEQUENCE [LARGE SCALE GENOMIC DNA]</scope>
</reference>
<evidence type="ECO:0000313" key="3">
    <source>
        <dbReference type="Proteomes" id="UP000323235"/>
    </source>
</evidence>
<feature type="region of interest" description="Disordered" evidence="1">
    <location>
        <begin position="1"/>
        <end position="27"/>
    </location>
</feature>
<evidence type="ECO:0000256" key="1">
    <source>
        <dbReference type="SAM" id="MobiDB-lite"/>
    </source>
</evidence>
<sequence>MPSKKSEQNAQLTLNDAPATKPDAGKQNVALDAPGVAKALSKRILEDIDEYCVRTYDGGHRWHLGASLIGDGCKRKLWYLFRWTFREQTDGRKQRLFNRGHREEARFIEWLEGIGAEVWYENRDGLMYHAESDSYWIAKPGEEGDGLSSPITKEHPYYTQHVARAKADGLEFPQYRVSAVNGHFGGSLDGIAKLPARYGIDEPVLLEFKTNGTGAGFNKLGEAGMPVAKPQHFCQTSTYGSDAAYGFRYVLYFNINKNDDSLHVELVKLDHRLGQQMREKAEQIILSQEPPPRLSDNPTFKDCTHCAAKDICHKGAIPEKNCRSCKAARPVENGEWFCDVHNGVIPRDFVPQACPSYVPITATTQNV</sequence>
<proteinExistence type="predicted"/>
<dbReference type="Proteomes" id="UP000323235">
    <property type="component" value="Segment"/>
</dbReference>
<dbReference type="EMBL" id="MN062187">
    <property type="protein sequence ID" value="QEG09346.1"/>
    <property type="molecule type" value="Genomic_DNA"/>
</dbReference>
<dbReference type="InterPro" id="IPR011604">
    <property type="entry name" value="PDDEXK-like_dom_sf"/>
</dbReference>
<dbReference type="Gene3D" id="3.90.320.10">
    <property type="match status" value="1"/>
</dbReference>
<keyword evidence="2" id="KW-0378">Hydrolase</keyword>
<keyword evidence="2" id="KW-0540">Nuclease</keyword>
<accession>A0A5B9N9Q6</accession>
<evidence type="ECO:0000313" key="2">
    <source>
        <dbReference type="EMBL" id="QEG09346.1"/>
    </source>
</evidence>